<evidence type="ECO:0000256" key="4">
    <source>
        <dbReference type="ARBA" id="ARBA00022679"/>
    </source>
</evidence>
<evidence type="ECO:0000313" key="11">
    <source>
        <dbReference type="Ensembl" id="ENSACIP00000022396.1"/>
    </source>
</evidence>
<evidence type="ECO:0000256" key="7">
    <source>
        <dbReference type="ARBA" id="ARBA00023136"/>
    </source>
</evidence>
<feature type="transmembrane region" description="Helical" evidence="9">
    <location>
        <begin position="500"/>
        <end position="523"/>
    </location>
</feature>
<dbReference type="GeneTree" id="ENSGT00940000165787"/>
<dbReference type="InterPro" id="IPR035595">
    <property type="entry name" value="UDP_glycos_trans_CS"/>
</dbReference>
<keyword evidence="5 9" id="KW-0812">Transmembrane</keyword>
<evidence type="ECO:0000256" key="2">
    <source>
        <dbReference type="ARBA" id="ARBA00009995"/>
    </source>
</evidence>
<proteinExistence type="inferred from homology"/>
<dbReference type="Gene3D" id="3.40.50.2000">
    <property type="entry name" value="Glycogen Phosphorylase B"/>
    <property type="match status" value="2"/>
</dbReference>
<keyword evidence="6 9" id="KW-1133">Transmembrane helix</keyword>
<keyword evidence="12" id="KW-1185">Reference proteome</keyword>
<reference evidence="11" key="1">
    <citation type="submission" date="2025-08" db="UniProtKB">
        <authorList>
            <consortium name="Ensembl"/>
        </authorList>
    </citation>
    <scope>IDENTIFICATION</scope>
</reference>
<dbReference type="Proteomes" id="UP000261340">
    <property type="component" value="Unplaced"/>
</dbReference>
<reference evidence="11" key="2">
    <citation type="submission" date="2025-09" db="UniProtKB">
        <authorList>
            <consortium name="Ensembl"/>
        </authorList>
    </citation>
    <scope>IDENTIFICATION</scope>
</reference>
<evidence type="ECO:0000256" key="6">
    <source>
        <dbReference type="ARBA" id="ARBA00022989"/>
    </source>
</evidence>
<evidence type="ECO:0000256" key="5">
    <source>
        <dbReference type="ARBA" id="ARBA00022692"/>
    </source>
</evidence>
<feature type="chain" id="PRO_5018763727" evidence="10">
    <location>
        <begin position="26"/>
        <end position="544"/>
    </location>
</feature>
<dbReference type="GO" id="GO:0008194">
    <property type="term" value="F:UDP-glycosyltransferase activity"/>
    <property type="evidence" value="ECO:0007669"/>
    <property type="project" value="InterPro"/>
</dbReference>
<dbReference type="FunFam" id="3.40.50.2000:FF:000001">
    <property type="entry name" value="UDP-glucuronosyltransferase"/>
    <property type="match status" value="1"/>
</dbReference>
<name>A0A3Q0SHA3_AMPCI</name>
<comment type="subcellular location">
    <subcellularLocation>
        <location evidence="1">Membrane</location>
    </subcellularLocation>
</comment>
<accession>A0A3Q0SHA3</accession>
<evidence type="ECO:0000256" key="10">
    <source>
        <dbReference type="SAM" id="SignalP"/>
    </source>
</evidence>
<evidence type="ECO:0000256" key="9">
    <source>
        <dbReference type="SAM" id="Phobius"/>
    </source>
</evidence>
<comment type="similarity">
    <text evidence="2 8">Belongs to the UDP-glycosyltransferase family.</text>
</comment>
<keyword evidence="10" id="KW-0732">Signal</keyword>
<sequence length="544" mass="62534">NHHTMAYLPLVLFTLLSFQLPSSFGGKILVFPLDGSHWVNMKVLIEELHAKGHEITVVRPSDSWYISDKSPFYTSVMLPYSSGFEENIKTYLFQQLEIRLQRKPTSFWSHMWTEIEMRRLILDQFTQFHKGMSETITQMFEDEKLMQSLHAAKFDVVLTDPGFGGGTMLARRLQVPLVFSVRWTIQGETHLLIAPSPLAYIPFAGTELTDKMTFPQRIKNLLSYSVGMYTMSHMAEPNYKPAVMKYFGPDVDYSTFFLDADIWLMRNDFVFEFPRPTLPNIVYMGGFQCKPSNPLPADLEAFVQSSGDHGVIVMTLGTLVGKLPQHITEEIAAAFGQLPQKVIWRYLGQRPTNLGNNTLLVNWLPQNDLLGHPKTRVFVTHGGTNGVQEAIYHGVPVVGLPLFFDQPDNLSRIRAKGAAVIVDIAMLERDIFAEALMTAIYNSTYRENMQMLSRLHRDQPMKPLDQAVFWIEYVIRHRGARHLQTQSYKMSWFVYKSIDVIAFLLTVVLFMILICFFSLRLLWRMIFIGKKVKHERSEKQKQSG</sequence>
<dbReference type="Ensembl" id="ENSACIT00000022993.1">
    <property type="protein sequence ID" value="ENSACIP00000022396.1"/>
    <property type="gene ID" value="ENSACIG00000017421.1"/>
</dbReference>
<dbReference type="GO" id="GO:0016020">
    <property type="term" value="C:membrane"/>
    <property type="evidence" value="ECO:0007669"/>
    <property type="project" value="UniProtKB-SubCell"/>
</dbReference>
<dbReference type="STRING" id="61819.ENSACIP00000022396"/>
<evidence type="ECO:0000256" key="3">
    <source>
        <dbReference type="ARBA" id="ARBA00022676"/>
    </source>
</evidence>
<keyword evidence="4 8" id="KW-0808">Transferase</keyword>
<dbReference type="SUPFAM" id="SSF53756">
    <property type="entry name" value="UDP-Glycosyltransferase/glycogen phosphorylase"/>
    <property type="match status" value="1"/>
</dbReference>
<dbReference type="InterPro" id="IPR050271">
    <property type="entry name" value="UDP-glycosyltransferase"/>
</dbReference>
<evidence type="ECO:0000256" key="8">
    <source>
        <dbReference type="RuleBase" id="RU003718"/>
    </source>
</evidence>
<keyword evidence="7 9" id="KW-0472">Membrane</keyword>
<evidence type="ECO:0000256" key="1">
    <source>
        <dbReference type="ARBA" id="ARBA00004370"/>
    </source>
</evidence>
<keyword evidence="3 8" id="KW-0328">Glycosyltransferase</keyword>
<dbReference type="PROSITE" id="PS00375">
    <property type="entry name" value="UDPGT"/>
    <property type="match status" value="1"/>
</dbReference>
<dbReference type="PANTHER" id="PTHR48043">
    <property type="entry name" value="EG:EG0003.4 PROTEIN-RELATED"/>
    <property type="match status" value="1"/>
</dbReference>
<organism evidence="11 12">
    <name type="scientific">Amphilophus citrinellus</name>
    <name type="common">Midas cichlid</name>
    <name type="synonym">Cichlasoma citrinellum</name>
    <dbReference type="NCBI Taxonomy" id="61819"/>
    <lineage>
        <taxon>Eukaryota</taxon>
        <taxon>Metazoa</taxon>
        <taxon>Chordata</taxon>
        <taxon>Craniata</taxon>
        <taxon>Vertebrata</taxon>
        <taxon>Euteleostomi</taxon>
        <taxon>Actinopterygii</taxon>
        <taxon>Neopterygii</taxon>
        <taxon>Teleostei</taxon>
        <taxon>Neoteleostei</taxon>
        <taxon>Acanthomorphata</taxon>
        <taxon>Ovalentaria</taxon>
        <taxon>Cichlomorphae</taxon>
        <taxon>Cichliformes</taxon>
        <taxon>Cichlidae</taxon>
        <taxon>New World cichlids</taxon>
        <taxon>Cichlasomatinae</taxon>
        <taxon>Heroini</taxon>
        <taxon>Amphilophus</taxon>
    </lineage>
</organism>
<dbReference type="OMA" id="MSWFVYN"/>
<dbReference type="CDD" id="cd03784">
    <property type="entry name" value="GT1_Gtf-like"/>
    <property type="match status" value="1"/>
</dbReference>
<dbReference type="InterPro" id="IPR002213">
    <property type="entry name" value="UDP_glucos_trans"/>
</dbReference>
<dbReference type="FunFam" id="3.40.50.2000:FF:000203">
    <property type="entry name" value="UDP-glucuronosyltransferase"/>
    <property type="match status" value="1"/>
</dbReference>
<dbReference type="Pfam" id="PF00201">
    <property type="entry name" value="UDPGT"/>
    <property type="match status" value="1"/>
</dbReference>
<evidence type="ECO:0000313" key="12">
    <source>
        <dbReference type="Proteomes" id="UP000261340"/>
    </source>
</evidence>
<dbReference type="PANTHER" id="PTHR48043:SF52">
    <property type="entry name" value="UDP GLUCURONOSYLTRANSFERASE 5 FAMILY POLYPEPTIDE B1-RELATED"/>
    <property type="match status" value="1"/>
</dbReference>
<protein>
    <submittedName>
        <fullName evidence="11">UDP glucuronosyltransferase 5 family, polypeptide A1</fullName>
    </submittedName>
</protein>
<dbReference type="AlphaFoldDB" id="A0A3Q0SHA3"/>
<feature type="signal peptide" evidence="10">
    <location>
        <begin position="1"/>
        <end position="25"/>
    </location>
</feature>